<reference evidence="2 3" key="1">
    <citation type="submission" date="2017-11" db="EMBL/GenBank/DDBJ databases">
        <title>Animal gut microbial communities from fecal samples from Wisconsin, USA.</title>
        <authorList>
            <person name="Neumann A."/>
        </authorList>
    </citation>
    <scope>NUCLEOTIDE SEQUENCE [LARGE SCALE GENOMIC DNA]</scope>
    <source>
        <strain evidence="2 3">UWS3</strain>
    </source>
</reference>
<feature type="transmembrane region" description="Helical" evidence="1">
    <location>
        <begin position="6"/>
        <end position="25"/>
    </location>
</feature>
<comment type="caution">
    <text evidence="2">The sequence shown here is derived from an EMBL/GenBank/DDBJ whole genome shotgun (WGS) entry which is preliminary data.</text>
</comment>
<dbReference type="RefSeq" id="WP_157798027.1">
    <property type="nucleotide sequence ID" value="NZ_PGEX01000001.1"/>
</dbReference>
<sequence>MDKALIVISALAALSVMWCVVDAVIDRRRRKMAKKKVREWFDNHPEHWDT</sequence>
<keyword evidence="1" id="KW-0472">Membrane</keyword>
<dbReference type="EMBL" id="PGEX01000001">
    <property type="protein sequence ID" value="PJJ42369.1"/>
    <property type="molecule type" value="Genomic_DNA"/>
</dbReference>
<proteinExistence type="predicted"/>
<organism evidence="2 3">
    <name type="scientific">Hallerella succinigenes</name>
    <dbReference type="NCBI Taxonomy" id="1896222"/>
    <lineage>
        <taxon>Bacteria</taxon>
        <taxon>Pseudomonadati</taxon>
        <taxon>Fibrobacterota</taxon>
        <taxon>Fibrobacteria</taxon>
        <taxon>Fibrobacterales</taxon>
        <taxon>Fibrobacteraceae</taxon>
        <taxon>Hallerella</taxon>
    </lineage>
</organism>
<evidence type="ECO:0000313" key="3">
    <source>
        <dbReference type="Proteomes" id="UP000231134"/>
    </source>
</evidence>
<accession>A0A2M9A9I1</accession>
<keyword evidence="1" id="KW-0812">Transmembrane</keyword>
<dbReference type="AlphaFoldDB" id="A0A2M9A9I1"/>
<keyword evidence="1" id="KW-1133">Transmembrane helix</keyword>
<evidence type="ECO:0000313" key="2">
    <source>
        <dbReference type="EMBL" id="PJJ42369.1"/>
    </source>
</evidence>
<evidence type="ECO:0000256" key="1">
    <source>
        <dbReference type="SAM" id="Phobius"/>
    </source>
</evidence>
<dbReference type="Proteomes" id="UP000231134">
    <property type="component" value="Unassembled WGS sequence"/>
</dbReference>
<protein>
    <submittedName>
        <fullName evidence="2">Uncharacterized protein</fullName>
    </submittedName>
</protein>
<name>A0A2M9A9I1_9BACT</name>
<keyword evidence="3" id="KW-1185">Reference proteome</keyword>
<gene>
    <name evidence="2" type="ORF">BGX16_2395</name>
</gene>